<dbReference type="PANTHER" id="PTHR35098:SF11">
    <property type="entry name" value="NODULIN-RELATED PROTEIN 1-LIKE"/>
    <property type="match status" value="1"/>
</dbReference>
<reference evidence="2 4" key="1">
    <citation type="journal article" date="2017" name="Nature">
        <title>The sunflower genome provides insights into oil metabolism, flowering and Asterid evolution.</title>
        <authorList>
            <person name="Badouin H."/>
            <person name="Gouzy J."/>
            <person name="Grassa C.J."/>
            <person name="Murat F."/>
            <person name="Staton S.E."/>
            <person name="Cottret L."/>
            <person name="Lelandais-Briere C."/>
            <person name="Owens G.L."/>
            <person name="Carrere S."/>
            <person name="Mayjonade B."/>
            <person name="Legrand L."/>
            <person name="Gill N."/>
            <person name="Kane N.C."/>
            <person name="Bowers J.E."/>
            <person name="Hubner S."/>
            <person name="Bellec A."/>
            <person name="Berard A."/>
            <person name="Berges H."/>
            <person name="Blanchet N."/>
            <person name="Boniface M.C."/>
            <person name="Brunel D."/>
            <person name="Catrice O."/>
            <person name="Chaidir N."/>
            <person name="Claudel C."/>
            <person name="Donnadieu C."/>
            <person name="Faraut T."/>
            <person name="Fievet G."/>
            <person name="Helmstetter N."/>
            <person name="King M."/>
            <person name="Knapp S.J."/>
            <person name="Lai Z."/>
            <person name="Le Paslier M.C."/>
            <person name="Lippi Y."/>
            <person name="Lorenzon L."/>
            <person name="Mandel J.R."/>
            <person name="Marage G."/>
            <person name="Marchand G."/>
            <person name="Marquand E."/>
            <person name="Bret-Mestries E."/>
            <person name="Morien E."/>
            <person name="Nambeesan S."/>
            <person name="Nguyen T."/>
            <person name="Pegot-Espagnet P."/>
            <person name="Pouilly N."/>
            <person name="Raftis F."/>
            <person name="Sallet E."/>
            <person name="Schiex T."/>
            <person name="Thomas J."/>
            <person name="Vandecasteele C."/>
            <person name="Vares D."/>
            <person name="Vear F."/>
            <person name="Vautrin S."/>
            <person name="Crespi M."/>
            <person name="Mangin B."/>
            <person name="Burke J.M."/>
            <person name="Salse J."/>
            <person name="Munos S."/>
            <person name="Vincourt P."/>
            <person name="Rieseberg L.H."/>
            <person name="Langlade N.B."/>
        </authorList>
    </citation>
    <scope>NUCLEOTIDE SEQUENCE [LARGE SCALE GENOMIC DNA]</scope>
    <source>
        <strain evidence="4">cv. SF193</strain>
        <tissue evidence="2">Leaves</tissue>
    </source>
</reference>
<feature type="compositionally biased region" description="Basic and acidic residues" evidence="1">
    <location>
        <begin position="115"/>
        <end position="135"/>
    </location>
</feature>
<dbReference type="OMA" id="YIKQADD"/>
<feature type="compositionally biased region" description="Low complexity" evidence="1">
    <location>
        <begin position="142"/>
        <end position="153"/>
    </location>
</feature>
<accession>A0A251TMD9</accession>
<name>A0A251TMD9_HELAN</name>
<dbReference type="InterPro" id="IPR040294">
    <property type="entry name" value="Nodulin-rel_1/2"/>
</dbReference>
<protein>
    <recommendedName>
        <fullName evidence="5">Nodulin-related protein 1</fullName>
    </recommendedName>
</protein>
<dbReference type="OrthoDB" id="695806at2759"/>
<feature type="compositionally biased region" description="Polar residues" evidence="1">
    <location>
        <begin position="22"/>
        <end position="31"/>
    </location>
</feature>
<dbReference type="InParanoid" id="A0A251TMD9"/>
<proteinExistence type="predicted"/>
<reference evidence="2" key="3">
    <citation type="submission" date="2020-06" db="EMBL/GenBank/DDBJ databases">
        <title>Helianthus annuus Genome sequencing and assembly Release 2.</title>
        <authorList>
            <person name="Gouzy J."/>
            <person name="Langlade N."/>
            <person name="Munos S."/>
        </authorList>
    </citation>
    <scope>NUCLEOTIDE SEQUENCE</scope>
    <source>
        <tissue evidence="2">Leaves</tissue>
    </source>
</reference>
<evidence type="ECO:0008006" key="5">
    <source>
        <dbReference type="Google" id="ProtNLM"/>
    </source>
</evidence>
<dbReference type="PANTHER" id="PTHR35098">
    <property type="entry name" value="EXPRESSED PROTEIN"/>
    <property type="match status" value="1"/>
</dbReference>
<keyword evidence="4" id="KW-1185">Reference proteome</keyword>
<dbReference type="AlphaFoldDB" id="A0A251TMD9"/>
<dbReference type="GO" id="GO:0010115">
    <property type="term" value="P:regulation of abscisic acid biosynthetic process"/>
    <property type="evidence" value="ECO:0007669"/>
    <property type="project" value="InterPro"/>
</dbReference>
<dbReference type="FunCoup" id="A0A251TMD9">
    <property type="interactions" value="904"/>
</dbReference>
<organism evidence="3 4">
    <name type="scientific">Helianthus annuus</name>
    <name type="common">Common sunflower</name>
    <dbReference type="NCBI Taxonomy" id="4232"/>
    <lineage>
        <taxon>Eukaryota</taxon>
        <taxon>Viridiplantae</taxon>
        <taxon>Streptophyta</taxon>
        <taxon>Embryophyta</taxon>
        <taxon>Tracheophyta</taxon>
        <taxon>Spermatophyta</taxon>
        <taxon>Magnoliopsida</taxon>
        <taxon>eudicotyledons</taxon>
        <taxon>Gunneridae</taxon>
        <taxon>Pentapetalae</taxon>
        <taxon>asterids</taxon>
        <taxon>campanulids</taxon>
        <taxon>Asterales</taxon>
        <taxon>Asteraceae</taxon>
        <taxon>Asteroideae</taxon>
        <taxon>Heliantheae alliance</taxon>
        <taxon>Heliantheae</taxon>
        <taxon>Helianthus</taxon>
    </lineage>
</organism>
<dbReference type="Proteomes" id="UP000215914">
    <property type="component" value="Chromosome 10"/>
</dbReference>
<evidence type="ECO:0000313" key="3">
    <source>
        <dbReference type="EMBL" id="OTG12295.1"/>
    </source>
</evidence>
<evidence type="ECO:0000256" key="1">
    <source>
        <dbReference type="SAM" id="MobiDB-lite"/>
    </source>
</evidence>
<feature type="region of interest" description="Disordered" evidence="1">
    <location>
        <begin position="98"/>
        <end position="153"/>
    </location>
</feature>
<dbReference type="Gramene" id="mRNA:HanXRQr2_Chr17g0830881">
    <property type="protein sequence ID" value="CDS:HanXRQr2_Chr17g0830881.1"/>
    <property type="gene ID" value="HanXRQr2_Chr17g0830881"/>
</dbReference>
<evidence type="ECO:0000313" key="2">
    <source>
        <dbReference type="EMBL" id="KAF5757791.1"/>
    </source>
</evidence>
<dbReference type="EMBL" id="CM007899">
    <property type="protein sequence ID" value="OTG12295.1"/>
    <property type="molecule type" value="Genomic_DNA"/>
</dbReference>
<evidence type="ECO:0000313" key="4">
    <source>
        <dbReference type="Proteomes" id="UP000215914"/>
    </source>
</evidence>
<feature type="compositionally biased region" description="Low complexity" evidence="1">
    <location>
        <begin position="101"/>
        <end position="112"/>
    </location>
</feature>
<dbReference type="GO" id="GO:0009408">
    <property type="term" value="P:response to heat"/>
    <property type="evidence" value="ECO:0007669"/>
    <property type="project" value="InterPro"/>
</dbReference>
<sequence>MDSFMCNIKTVATGGHDETKTNTDQPSNTSTDLLSSAKLVAEAAQSAATNKTDQIDKQKVAGATADLLDSAKEYGKFDESQGVGQYIKQADDYLHKYEKSGATGATPPAEAPLVTEEKKAEAPPGVEEKGGKDESESGIGAGDAIKAAGSFFK</sequence>
<reference evidence="3" key="2">
    <citation type="submission" date="2017-02" db="EMBL/GenBank/DDBJ databases">
        <title>Sunflower complete genome.</title>
        <authorList>
            <person name="Langlade N."/>
            <person name="Munos S."/>
        </authorList>
    </citation>
    <scope>NUCLEOTIDE SEQUENCE [LARGE SCALE GENOMIC DNA]</scope>
    <source>
        <tissue evidence="3">Leaves</tissue>
    </source>
</reference>
<gene>
    <name evidence="3" type="ORF">HannXRQ_Chr10g0308121</name>
    <name evidence="2" type="ORF">HanXRQr2_Chr17g0830881</name>
</gene>
<feature type="region of interest" description="Disordered" evidence="1">
    <location>
        <begin position="12"/>
        <end position="31"/>
    </location>
</feature>
<dbReference type="EMBL" id="MNCJ02000332">
    <property type="protein sequence ID" value="KAF5757791.1"/>
    <property type="molecule type" value="Genomic_DNA"/>
</dbReference>
<dbReference type="STRING" id="4232.A0A251TMD9"/>